<proteinExistence type="predicted"/>
<sequence length="199" mass="20975">MPLPSIFDSLTILPLLTTLIGTGGLTVGVYSFINPIAAARIYGIPVSTSSTTLTNIISTAPSSLAASRTGDTTMTSRDFSYIHALGIRNLTTGLGIISLTGYWHFILSSQQASPEVQLAVQRALGIVILLGSFVPVVDAWVCWVASCDAAEAQAKKRKAGVMKAAGSRDEAVETGRRAGNLHAMRSIVWLVGALWCLLG</sequence>
<feature type="transmembrane region" description="Helical" evidence="1">
    <location>
        <begin position="12"/>
        <end position="33"/>
    </location>
</feature>
<reference evidence="2 3" key="1">
    <citation type="submission" date="2023-08" db="EMBL/GenBank/DDBJ databases">
        <title>Black Yeasts Isolated from many extreme environments.</title>
        <authorList>
            <person name="Coleine C."/>
            <person name="Stajich J.E."/>
            <person name="Selbmann L."/>
        </authorList>
    </citation>
    <scope>NUCLEOTIDE SEQUENCE [LARGE SCALE GENOMIC DNA]</scope>
    <source>
        <strain evidence="2 3">CCFEE 5885</strain>
    </source>
</reference>
<keyword evidence="3" id="KW-1185">Reference proteome</keyword>
<dbReference type="Pfam" id="PF14087">
    <property type="entry name" value="DUF4267"/>
    <property type="match status" value="1"/>
</dbReference>
<feature type="transmembrane region" description="Helical" evidence="1">
    <location>
        <begin position="123"/>
        <end position="147"/>
    </location>
</feature>
<keyword evidence="1" id="KW-1133">Transmembrane helix</keyword>
<feature type="transmembrane region" description="Helical" evidence="1">
    <location>
        <begin position="81"/>
        <end position="103"/>
    </location>
</feature>
<name>A0ABR0K0Q0_9EURO</name>
<evidence type="ECO:0000256" key="1">
    <source>
        <dbReference type="SAM" id="Phobius"/>
    </source>
</evidence>
<dbReference type="EMBL" id="JAVRRG010000150">
    <property type="protein sequence ID" value="KAK5080426.1"/>
    <property type="molecule type" value="Genomic_DNA"/>
</dbReference>
<keyword evidence="1" id="KW-0812">Transmembrane</keyword>
<organism evidence="2 3">
    <name type="scientific">Lithohypha guttulata</name>
    <dbReference type="NCBI Taxonomy" id="1690604"/>
    <lineage>
        <taxon>Eukaryota</taxon>
        <taxon>Fungi</taxon>
        <taxon>Dikarya</taxon>
        <taxon>Ascomycota</taxon>
        <taxon>Pezizomycotina</taxon>
        <taxon>Eurotiomycetes</taxon>
        <taxon>Chaetothyriomycetidae</taxon>
        <taxon>Chaetothyriales</taxon>
        <taxon>Trichomeriaceae</taxon>
        <taxon>Lithohypha</taxon>
    </lineage>
</organism>
<dbReference type="InterPro" id="IPR025363">
    <property type="entry name" value="DUF4267"/>
</dbReference>
<accession>A0ABR0K0Q0</accession>
<keyword evidence="1" id="KW-0472">Membrane</keyword>
<evidence type="ECO:0000313" key="2">
    <source>
        <dbReference type="EMBL" id="KAK5080426.1"/>
    </source>
</evidence>
<evidence type="ECO:0000313" key="3">
    <source>
        <dbReference type="Proteomes" id="UP001345013"/>
    </source>
</evidence>
<protein>
    <submittedName>
        <fullName evidence="2">Uncharacterized protein</fullName>
    </submittedName>
</protein>
<comment type="caution">
    <text evidence="2">The sequence shown here is derived from an EMBL/GenBank/DDBJ whole genome shotgun (WGS) entry which is preliminary data.</text>
</comment>
<gene>
    <name evidence="2" type="ORF">LTR24_008520</name>
</gene>
<dbReference type="Proteomes" id="UP001345013">
    <property type="component" value="Unassembled WGS sequence"/>
</dbReference>